<dbReference type="GO" id="GO:0016301">
    <property type="term" value="F:kinase activity"/>
    <property type="evidence" value="ECO:0007669"/>
    <property type="project" value="UniProtKB-KW"/>
</dbReference>
<sequence length="47" mass="5340">MVLWMPMLLHIVCCRVFYRFDLYLSSSSILVCIVDGMISSTAPQSVL</sequence>
<keyword evidence="1" id="KW-0808">Transferase</keyword>
<dbReference type="AlphaFoldDB" id="A0A0A9G8F3"/>
<evidence type="ECO:0000313" key="1">
    <source>
        <dbReference type="EMBL" id="JAE21355.1"/>
    </source>
</evidence>
<keyword evidence="1" id="KW-0418">Kinase</keyword>
<proteinExistence type="predicted"/>
<accession>A0A0A9G8F3</accession>
<protein>
    <submittedName>
        <fullName evidence="1">Calcium-dependent protein kinase, isoform 2</fullName>
    </submittedName>
</protein>
<organism evidence="1">
    <name type="scientific">Arundo donax</name>
    <name type="common">Giant reed</name>
    <name type="synonym">Donax arundinaceus</name>
    <dbReference type="NCBI Taxonomy" id="35708"/>
    <lineage>
        <taxon>Eukaryota</taxon>
        <taxon>Viridiplantae</taxon>
        <taxon>Streptophyta</taxon>
        <taxon>Embryophyta</taxon>
        <taxon>Tracheophyta</taxon>
        <taxon>Spermatophyta</taxon>
        <taxon>Magnoliopsida</taxon>
        <taxon>Liliopsida</taxon>
        <taxon>Poales</taxon>
        <taxon>Poaceae</taxon>
        <taxon>PACMAD clade</taxon>
        <taxon>Arundinoideae</taxon>
        <taxon>Arundineae</taxon>
        <taxon>Arundo</taxon>
    </lineage>
</organism>
<reference evidence="1" key="2">
    <citation type="journal article" date="2015" name="Data Brief">
        <title>Shoot transcriptome of the giant reed, Arundo donax.</title>
        <authorList>
            <person name="Barrero R.A."/>
            <person name="Guerrero F.D."/>
            <person name="Moolhuijzen P."/>
            <person name="Goolsby J.A."/>
            <person name="Tidwell J."/>
            <person name="Bellgard S.E."/>
            <person name="Bellgard M.I."/>
        </authorList>
    </citation>
    <scope>NUCLEOTIDE SEQUENCE</scope>
    <source>
        <tissue evidence="1">Shoot tissue taken approximately 20 cm above the soil surface</tissue>
    </source>
</reference>
<name>A0A0A9G8F3_ARUDO</name>
<dbReference type="EMBL" id="GBRH01176541">
    <property type="protein sequence ID" value="JAE21355.1"/>
    <property type="molecule type" value="Transcribed_RNA"/>
</dbReference>
<reference evidence="1" key="1">
    <citation type="submission" date="2014-09" db="EMBL/GenBank/DDBJ databases">
        <authorList>
            <person name="Magalhaes I.L.F."/>
            <person name="Oliveira U."/>
            <person name="Santos F.R."/>
            <person name="Vidigal T.H.D.A."/>
            <person name="Brescovit A.D."/>
            <person name="Santos A.J."/>
        </authorList>
    </citation>
    <scope>NUCLEOTIDE SEQUENCE</scope>
    <source>
        <tissue evidence="1">Shoot tissue taken approximately 20 cm above the soil surface</tissue>
    </source>
</reference>